<dbReference type="EC" id="4.1.2.17" evidence="5"/>
<dbReference type="PANTHER" id="PTHR22789">
    <property type="entry name" value="FUCULOSE PHOSPHATE ALDOLASE"/>
    <property type="match status" value="1"/>
</dbReference>
<dbReference type="SUPFAM" id="SSF53639">
    <property type="entry name" value="AraD/HMP-PK domain-like"/>
    <property type="match status" value="1"/>
</dbReference>
<evidence type="ECO:0000256" key="3">
    <source>
        <dbReference type="SAM" id="MobiDB-lite"/>
    </source>
</evidence>
<keyword evidence="6" id="KW-1185">Reference proteome</keyword>
<dbReference type="AlphaFoldDB" id="A0A7W3PD94"/>
<dbReference type="RefSeq" id="WP_246402267.1">
    <property type="nucleotide sequence ID" value="NZ_BAAATF010000005.1"/>
</dbReference>
<dbReference type="GO" id="GO:0008738">
    <property type="term" value="F:L-fuculose-phosphate aldolase activity"/>
    <property type="evidence" value="ECO:0007669"/>
    <property type="project" value="UniProtKB-EC"/>
</dbReference>
<keyword evidence="1" id="KW-0479">Metal-binding</keyword>
<dbReference type="SMART" id="SM01007">
    <property type="entry name" value="Aldolase_II"/>
    <property type="match status" value="1"/>
</dbReference>
<evidence type="ECO:0000256" key="1">
    <source>
        <dbReference type="ARBA" id="ARBA00022723"/>
    </source>
</evidence>
<feature type="compositionally biased region" description="Low complexity" evidence="3">
    <location>
        <begin position="1"/>
        <end position="25"/>
    </location>
</feature>
<reference evidence="5 6" key="1">
    <citation type="submission" date="2020-07" db="EMBL/GenBank/DDBJ databases">
        <title>Sequencing the genomes of 1000 actinobacteria strains.</title>
        <authorList>
            <person name="Klenk H.-P."/>
        </authorList>
    </citation>
    <scope>NUCLEOTIDE SEQUENCE [LARGE SCALE GENOMIC DNA]</scope>
    <source>
        <strain evidence="5 6">DSM 44121</strain>
    </source>
</reference>
<dbReference type="GO" id="GO:0046872">
    <property type="term" value="F:metal ion binding"/>
    <property type="evidence" value="ECO:0007669"/>
    <property type="project" value="UniProtKB-KW"/>
</dbReference>
<sequence>MSAATEPTTSGATSPATSTSAGPASDPMAALIEAGRQLVEAGLSPGSSGNVSVRDGDRILISGTGTSLGRLTPDGIAEVSLDGTHLGGARFSKETPLHTAFYQREDGYRAVVHVHSPHAVALACLEPWAAHNAIPPLTPYFVMRVGQTPLLPYRHPGDPALGDDLLAAPWPLRAALLANHGAVVAGASLDEAVDRATELEEACRIALLTAGSERRELAPDRIRELADRWRSPWTPAS</sequence>
<feature type="domain" description="Class II aldolase/adducin N-terminal" evidence="4">
    <location>
        <begin position="29"/>
        <end position="207"/>
    </location>
</feature>
<dbReference type="EMBL" id="JACGWV010000001">
    <property type="protein sequence ID" value="MBA8807312.1"/>
    <property type="molecule type" value="Genomic_DNA"/>
</dbReference>
<evidence type="ECO:0000313" key="5">
    <source>
        <dbReference type="EMBL" id="MBA8807312.1"/>
    </source>
</evidence>
<dbReference type="InterPro" id="IPR050197">
    <property type="entry name" value="Aldolase_class_II_sugar_metab"/>
</dbReference>
<gene>
    <name evidence="5" type="ORF">FHX71_001254</name>
</gene>
<evidence type="ECO:0000256" key="2">
    <source>
        <dbReference type="ARBA" id="ARBA00023239"/>
    </source>
</evidence>
<comment type="caution">
    <text evidence="5">The sequence shown here is derived from an EMBL/GenBank/DDBJ whole genome shotgun (WGS) entry which is preliminary data.</text>
</comment>
<evidence type="ECO:0000259" key="4">
    <source>
        <dbReference type="SMART" id="SM01007"/>
    </source>
</evidence>
<protein>
    <submittedName>
        <fullName evidence="5">L-fuculose-phosphate aldolase</fullName>
        <ecNumber evidence="5">4.1.2.17</ecNumber>
    </submittedName>
</protein>
<dbReference type="Proteomes" id="UP000540568">
    <property type="component" value="Unassembled WGS sequence"/>
</dbReference>
<name>A0A7W3PD94_9MICO</name>
<dbReference type="GO" id="GO:0005829">
    <property type="term" value="C:cytosol"/>
    <property type="evidence" value="ECO:0007669"/>
    <property type="project" value="TreeGrafter"/>
</dbReference>
<proteinExistence type="predicted"/>
<dbReference type="InterPro" id="IPR036409">
    <property type="entry name" value="Aldolase_II/adducin_N_sf"/>
</dbReference>
<keyword evidence="2 5" id="KW-0456">Lyase</keyword>
<dbReference type="GO" id="GO:0019323">
    <property type="term" value="P:pentose catabolic process"/>
    <property type="evidence" value="ECO:0007669"/>
    <property type="project" value="TreeGrafter"/>
</dbReference>
<dbReference type="Gene3D" id="3.40.225.10">
    <property type="entry name" value="Class II aldolase/adducin N-terminal domain"/>
    <property type="match status" value="1"/>
</dbReference>
<feature type="region of interest" description="Disordered" evidence="3">
    <location>
        <begin position="1"/>
        <end position="26"/>
    </location>
</feature>
<evidence type="ECO:0000313" key="6">
    <source>
        <dbReference type="Proteomes" id="UP000540568"/>
    </source>
</evidence>
<dbReference type="PANTHER" id="PTHR22789:SF0">
    <property type="entry name" value="3-OXO-TETRONATE 4-PHOSPHATE DECARBOXYLASE-RELATED"/>
    <property type="match status" value="1"/>
</dbReference>
<dbReference type="InterPro" id="IPR001303">
    <property type="entry name" value="Aldolase_II/adducin_N"/>
</dbReference>
<organism evidence="5 6">
    <name type="scientific">Promicromonospora sukumoe</name>
    <dbReference type="NCBI Taxonomy" id="88382"/>
    <lineage>
        <taxon>Bacteria</taxon>
        <taxon>Bacillati</taxon>
        <taxon>Actinomycetota</taxon>
        <taxon>Actinomycetes</taxon>
        <taxon>Micrococcales</taxon>
        <taxon>Promicromonosporaceae</taxon>
        <taxon>Promicromonospora</taxon>
    </lineage>
</organism>
<dbReference type="Pfam" id="PF00596">
    <property type="entry name" value="Aldolase_II"/>
    <property type="match status" value="1"/>
</dbReference>
<accession>A0A7W3PD94</accession>